<evidence type="ECO:0000313" key="2">
    <source>
        <dbReference type="EMBL" id="VFK24662.1"/>
    </source>
</evidence>
<accession>A0A451B9L8</accession>
<dbReference type="EMBL" id="CAADFQ010000002">
    <property type="protein sequence ID" value="VFK27036.1"/>
    <property type="molecule type" value="Genomic_DNA"/>
</dbReference>
<feature type="transmembrane region" description="Helical" evidence="1">
    <location>
        <begin position="560"/>
        <end position="580"/>
    </location>
</feature>
<gene>
    <name evidence="2" type="ORF">BECKMB1821G_GA0114241_100935</name>
    <name evidence="4" type="ORF">BECKMB1821H_GA0114242_101236</name>
    <name evidence="3" type="ORF">BECKMB1821I_GA0114274_100217</name>
</gene>
<feature type="transmembrane region" description="Helical" evidence="1">
    <location>
        <begin position="586"/>
        <end position="610"/>
    </location>
</feature>
<dbReference type="EMBL" id="CAADFO010000009">
    <property type="protein sequence ID" value="VFK24662.1"/>
    <property type="molecule type" value="Genomic_DNA"/>
</dbReference>
<dbReference type="EMBL" id="CAADGH010000012">
    <property type="protein sequence ID" value="VFK74927.1"/>
    <property type="molecule type" value="Genomic_DNA"/>
</dbReference>
<evidence type="ECO:0000256" key="1">
    <source>
        <dbReference type="SAM" id="Phobius"/>
    </source>
</evidence>
<sequence>MIFVSIAQDNQAFDALRRGVALIATDQPRVDGKPANLQHKELLIPPEVVERPDKLHTLFADIAVELSRWVGEDEVTVLVSQVHPLLLNPLRYHERHGLEFLLAMLILAFPEVRWFFGTIKGYPSEPDHKDAKALDEFRARHHLFNLFQPQQTSLFDGAGLRDWVRRLAKEDARYIPRREQLAVAMDEETNYAYLDAYTAYRFGFRALAISDRGAADAVLGLGEKRDPAWGIPDLVLEDLHLNFPDGGGRLSDLGDFRQKEFPVLEEVSPIVDKNRRRILVTSGYQAGNFEKNNRNRRYIAQRKIGLLHKPHAGIFVVWERSGFDGKPSWKGNVRKYRRRTGRGYIWPPDWQRKEQGANSPGGHSSPGILLVIARHLIDRAEVMLAKGPLSVEEAVRGAVLAGDALEILGGKTPTVAAEALSLKHQFELHAEYEFIGVENDIPLEPRFQEIKRDAESIAHWFEQHSKQTALIIRINVVNQLLCILRAYNQFDEEQQCMDRARHLHNSLYMQKQPWRYIFWPVLRYSEFLLSSLLRFTLAIVLWIVGLTGLFSLLLNDEGSLSGLPIVNAIATFLGVTPAPAGLHSYWSIALSAFAIVAGLAHLGVFISYLYTLVSRR</sequence>
<keyword evidence="1" id="KW-0472">Membrane</keyword>
<evidence type="ECO:0000313" key="4">
    <source>
        <dbReference type="EMBL" id="VFK74927.1"/>
    </source>
</evidence>
<name>A0A451B9L8_9GAMM</name>
<feature type="transmembrane region" description="Helical" evidence="1">
    <location>
        <begin position="532"/>
        <end position="553"/>
    </location>
</feature>
<dbReference type="AlphaFoldDB" id="A0A451B9L8"/>
<keyword evidence="1" id="KW-0812">Transmembrane</keyword>
<proteinExistence type="predicted"/>
<protein>
    <submittedName>
        <fullName evidence="4">Uncharacterized protein</fullName>
    </submittedName>
</protein>
<reference evidence="4" key="1">
    <citation type="submission" date="2019-02" db="EMBL/GenBank/DDBJ databases">
        <authorList>
            <person name="Gruber-Vodicka R. H."/>
            <person name="Seah K. B. B."/>
        </authorList>
    </citation>
    <scope>NUCLEOTIDE SEQUENCE</scope>
    <source>
        <strain evidence="2">BECK_BZ197</strain>
        <strain evidence="4">BECK_BZ198</strain>
        <strain evidence="3">BECK_BZ199</strain>
    </source>
</reference>
<keyword evidence="1" id="KW-1133">Transmembrane helix</keyword>
<evidence type="ECO:0000313" key="3">
    <source>
        <dbReference type="EMBL" id="VFK27036.1"/>
    </source>
</evidence>
<organism evidence="4">
    <name type="scientific">Candidatus Kentrum sp. MB</name>
    <dbReference type="NCBI Taxonomy" id="2138164"/>
    <lineage>
        <taxon>Bacteria</taxon>
        <taxon>Pseudomonadati</taxon>
        <taxon>Pseudomonadota</taxon>
        <taxon>Gammaproteobacteria</taxon>
        <taxon>Candidatus Kentrum</taxon>
    </lineage>
</organism>